<name>D0LXN8_HALO1</name>
<keyword evidence="3" id="KW-1185">Reference proteome</keyword>
<dbReference type="InterPro" id="IPR023614">
    <property type="entry name" value="Porin_dom_sf"/>
</dbReference>
<proteinExistence type="predicted"/>
<dbReference type="STRING" id="502025.Hoch_5308"/>
<dbReference type="RefSeq" id="WP_012830385.1">
    <property type="nucleotide sequence ID" value="NC_013440.1"/>
</dbReference>
<dbReference type="eggNOG" id="COG3746">
    <property type="taxonomic scope" value="Bacteria"/>
</dbReference>
<accession>D0LXN8</accession>
<keyword evidence="1" id="KW-0732">Signal</keyword>
<dbReference type="OrthoDB" id="314848at2"/>
<dbReference type="AlphaFoldDB" id="D0LXN8"/>
<protein>
    <submittedName>
        <fullName evidence="2">Phosphate-selective porin O and P</fullName>
    </submittedName>
</protein>
<gene>
    <name evidence="2" type="ordered locus">Hoch_5308</name>
</gene>
<dbReference type="EMBL" id="CP001804">
    <property type="protein sequence ID" value="ACY17793.1"/>
    <property type="molecule type" value="Genomic_DNA"/>
</dbReference>
<feature type="signal peptide" evidence="1">
    <location>
        <begin position="1"/>
        <end position="23"/>
    </location>
</feature>
<dbReference type="Proteomes" id="UP000001880">
    <property type="component" value="Chromosome"/>
</dbReference>
<dbReference type="HOGENOM" id="CLU_684703_0_0_7"/>
<feature type="chain" id="PRO_5003011649" evidence="1">
    <location>
        <begin position="24"/>
        <end position="402"/>
    </location>
</feature>
<dbReference type="Gene3D" id="2.40.160.10">
    <property type="entry name" value="Porin"/>
    <property type="match status" value="1"/>
</dbReference>
<organism evidence="2 3">
    <name type="scientific">Haliangium ochraceum (strain DSM 14365 / JCM 11303 / SMP-2)</name>
    <dbReference type="NCBI Taxonomy" id="502025"/>
    <lineage>
        <taxon>Bacteria</taxon>
        <taxon>Pseudomonadati</taxon>
        <taxon>Myxococcota</taxon>
        <taxon>Polyangia</taxon>
        <taxon>Haliangiales</taxon>
        <taxon>Kofleriaceae</taxon>
        <taxon>Haliangium</taxon>
    </lineage>
</organism>
<dbReference type="SUPFAM" id="SSF56935">
    <property type="entry name" value="Porins"/>
    <property type="match status" value="1"/>
</dbReference>
<evidence type="ECO:0000313" key="3">
    <source>
        <dbReference type="Proteomes" id="UP000001880"/>
    </source>
</evidence>
<reference evidence="2 3" key="1">
    <citation type="journal article" date="2010" name="Stand. Genomic Sci.">
        <title>Complete genome sequence of Haliangium ochraceum type strain (SMP-2).</title>
        <authorList>
            <consortium name="US DOE Joint Genome Institute (JGI-PGF)"/>
            <person name="Ivanova N."/>
            <person name="Daum C."/>
            <person name="Lang E."/>
            <person name="Abt B."/>
            <person name="Kopitz M."/>
            <person name="Saunders E."/>
            <person name="Lapidus A."/>
            <person name="Lucas S."/>
            <person name="Glavina Del Rio T."/>
            <person name="Nolan M."/>
            <person name="Tice H."/>
            <person name="Copeland A."/>
            <person name="Cheng J.F."/>
            <person name="Chen F."/>
            <person name="Bruce D."/>
            <person name="Goodwin L."/>
            <person name="Pitluck S."/>
            <person name="Mavromatis K."/>
            <person name="Pati A."/>
            <person name="Mikhailova N."/>
            <person name="Chen A."/>
            <person name="Palaniappan K."/>
            <person name="Land M."/>
            <person name="Hauser L."/>
            <person name="Chang Y.J."/>
            <person name="Jeffries C.D."/>
            <person name="Detter J.C."/>
            <person name="Brettin T."/>
            <person name="Rohde M."/>
            <person name="Goker M."/>
            <person name="Bristow J."/>
            <person name="Markowitz V."/>
            <person name="Eisen J.A."/>
            <person name="Hugenholtz P."/>
            <person name="Kyrpides N.C."/>
            <person name="Klenk H.P."/>
        </authorList>
    </citation>
    <scope>NUCLEOTIDE SEQUENCE [LARGE SCALE GENOMIC DNA]</scope>
    <source>
        <strain evidence="3">DSM 14365 / CIP 107738 / JCM 11303 / AJ 13395 / SMP-2</strain>
    </source>
</reference>
<dbReference type="KEGG" id="hoh:Hoch_5308"/>
<evidence type="ECO:0000256" key="1">
    <source>
        <dbReference type="SAM" id="SignalP"/>
    </source>
</evidence>
<evidence type="ECO:0000313" key="2">
    <source>
        <dbReference type="EMBL" id="ACY17793.1"/>
    </source>
</evidence>
<sequence>MNRTQAYFVGLLSSLLLVPAAHAQSEDGGELPMPGNVAAEQALPTEPGIEVEYNKGLKFSSSDGDYQLKLRIRNQFLMEVARTEAADEFEANFSIPRMRLQFGGHALGEANAYKVEFDVSSSGNPALKDAFYERTVSPALKLRLGQFKRPFSRQEIVSDFGSEYIGRAITNRFGGAGRDLGIIAHNGYDKSPDGLEWAFGAFNSTGDRARQGLDCDDPSDASTCTPSRPSTVPDDFGPLVVGRLAYNYGGIKGYSEGDLEGGPLRFSVGASYKNDLRDLDEDAAGELAMEHAAELDFIVKAYGYNLSGGLYMVKEGAADALLGFYAQGGAMLVPDTFLAALRFATIDLEGDGSRREMLVGVNWFFVRGHAFKLMLDGGVLQTSVADSTATDLLFRTQFQFEF</sequence>